<dbReference type="InterPro" id="IPR020568">
    <property type="entry name" value="Ribosomal_Su5_D2-typ_SF"/>
</dbReference>
<dbReference type="InterPro" id="IPR000640">
    <property type="entry name" value="EFG_V-like"/>
</dbReference>
<keyword evidence="7 12" id="KW-0648">Protein biosynthesis</keyword>
<dbReference type="AlphaFoldDB" id="W5SNQ8"/>
<dbReference type="Gene3D" id="3.40.50.300">
    <property type="entry name" value="P-loop containing nucleotide triphosphate hydrolases"/>
    <property type="match status" value="1"/>
</dbReference>
<protein>
    <recommendedName>
        <fullName evidence="12 13">Elongation factor G</fullName>
        <shortName evidence="12">EF-G</shortName>
    </recommendedName>
</protein>
<dbReference type="InterPro" id="IPR014721">
    <property type="entry name" value="Ribsml_uS5_D2-typ_fold_subgr"/>
</dbReference>
<dbReference type="GO" id="GO:0003924">
    <property type="term" value="F:GTPase activity"/>
    <property type="evidence" value="ECO:0007669"/>
    <property type="project" value="InterPro"/>
</dbReference>
<dbReference type="InterPro" id="IPR005225">
    <property type="entry name" value="Small_GTP-bd"/>
</dbReference>
<dbReference type="EMBL" id="CP005829">
    <property type="protein sequence ID" value="AHH08515.1"/>
    <property type="molecule type" value="Genomic_DNA"/>
</dbReference>
<dbReference type="Gene3D" id="3.30.70.870">
    <property type="entry name" value="Elongation Factor G (Translational Gtpase), domain 3"/>
    <property type="match status" value="1"/>
</dbReference>
<name>W5SNQ8_BORAN</name>
<dbReference type="PANTHER" id="PTHR43636">
    <property type="entry name" value="ELONGATION FACTOR G, MITOCHONDRIAL"/>
    <property type="match status" value="1"/>
</dbReference>
<dbReference type="FunFam" id="3.40.50.300:FF:000029">
    <property type="entry name" value="Elongation factor G"/>
    <property type="match status" value="1"/>
</dbReference>
<evidence type="ECO:0000313" key="17">
    <source>
        <dbReference type="Proteomes" id="UP000019262"/>
    </source>
</evidence>
<feature type="binding site" evidence="12">
    <location>
        <begin position="134"/>
        <end position="137"/>
    </location>
    <ligand>
        <name>GTP</name>
        <dbReference type="ChEBI" id="CHEBI:37565"/>
    </ligand>
</feature>
<dbReference type="Pfam" id="PF01027">
    <property type="entry name" value="Bax1-I"/>
    <property type="match status" value="1"/>
</dbReference>
<feature type="domain" description="Tr-type G" evidence="15">
    <location>
        <begin position="4"/>
        <end position="281"/>
    </location>
</feature>
<keyword evidence="10 14" id="KW-0472">Membrane</keyword>
<evidence type="ECO:0000256" key="11">
    <source>
        <dbReference type="ARBA" id="ARBA00024731"/>
    </source>
</evidence>
<evidence type="ECO:0000256" key="8">
    <source>
        <dbReference type="ARBA" id="ARBA00022989"/>
    </source>
</evidence>
<dbReference type="SUPFAM" id="SSF50447">
    <property type="entry name" value="Translation proteins"/>
    <property type="match status" value="1"/>
</dbReference>
<feature type="transmembrane region" description="Helical" evidence="14">
    <location>
        <begin position="778"/>
        <end position="799"/>
    </location>
</feature>
<dbReference type="GO" id="GO:0003746">
    <property type="term" value="F:translation elongation factor activity"/>
    <property type="evidence" value="ECO:0007669"/>
    <property type="project" value="UniProtKB-UniRule"/>
</dbReference>
<dbReference type="Gene3D" id="3.30.230.10">
    <property type="match status" value="1"/>
</dbReference>
<dbReference type="GO" id="GO:0016020">
    <property type="term" value="C:membrane"/>
    <property type="evidence" value="ECO:0007669"/>
    <property type="project" value="UniProtKB-SubCell"/>
</dbReference>
<dbReference type="InterPro" id="IPR000795">
    <property type="entry name" value="T_Tr_GTP-bd_dom"/>
</dbReference>
<comment type="similarity">
    <text evidence="3 12">Belongs to the TRAFAC class translation factor GTPase superfamily. Classic translation factor GTPase family. EF-G/EF-2 subfamily.</text>
</comment>
<dbReference type="Pfam" id="PF00009">
    <property type="entry name" value="GTP_EFTU"/>
    <property type="match status" value="1"/>
</dbReference>
<dbReference type="SUPFAM" id="SSF52540">
    <property type="entry name" value="P-loop containing nucleoside triphosphate hydrolases"/>
    <property type="match status" value="1"/>
</dbReference>
<dbReference type="Pfam" id="PF14492">
    <property type="entry name" value="EFG_III"/>
    <property type="match status" value="1"/>
</dbReference>
<evidence type="ECO:0000256" key="6">
    <source>
        <dbReference type="ARBA" id="ARBA00022768"/>
    </source>
</evidence>
<evidence type="ECO:0000256" key="12">
    <source>
        <dbReference type="HAMAP-Rule" id="MF_00054"/>
    </source>
</evidence>
<dbReference type="HAMAP" id="MF_00054_B">
    <property type="entry name" value="EF_G_EF_2_B"/>
    <property type="match status" value="1"/>
</dbReference>
<dbReference type="GO" id="GO:0005737">
    <property type="term" value="C:cytoplasm"/>
    <property type="evidence" value="ECO:0007669"/>
    <property type="project" value="UniProtKB-SubCell"/>
</dbReference>
<gene>
    <name evidence="12" type="primary">fusA</name>
    <name evidence="16" type="ORF">BAN_0061300</name>
</gene>
<keyword evidence="8 14" id="KW-1133">Transmembrane helix</keyword>
<dbReference type="InterPro" id="IPR035647">
    <property type="entry name" value="EFG_III/V"/>
</dbReference>
<dbReference type="PROSITE" id="PS51722">
    <property type="entry name" value="G_TR_2"/>
    <property type="match status" value="1"/>
</dbReference>
<keyword evidence="6 12" id="KW-0251">Elongation factor</keyword>
<keyword evidence="5 12" id="KW-0547">Nucleotide-binding</keyword>
<dbReference type="CDD" id="cd16262">
    <property type="entry name" value="EFG_III"/>
    <property type="match status" value="1"/>
</dbReference>
<keyword evidence="16" id="KW-0378">Hydrolase</keyword>
<dbReference type="InterPro" id="IPR047872">
    <property type="entry name" value="EFG_IV"/>
</dbReference>
<dbReference type="PATRIC" id="fig|1313293.3.peg.560"/>
<feature type="binding site" evidence="12">
    <location>
        <begin position="13"/>
        <end position="20"/>
    </location>
    <ligand>
        <name>GTP</name>
        <dbReference type="ChEBI" id="CHEBI:37565"/>
    </ligand>
</feature>
<dbReference type="Pfam" id="PF03764">
    <property type="entry name" value="EFG_IV"/>
    <property type="match status" value="1"/>
</dbReference>
<evidence type="ECO:0000256" key="9">
    <source>
        <dbReference type="ARBA" id="ARBA00023134"/>
    </source>
</evidence>
<reference evidence="16 17" key="1">
    <citation type="submission" date="2013-04" db="EMBL/GenBank/DDBJ databases">
        <title>Comparative Genomics of Relapsing Fever Spirochetes.</title>
        <authorList>
            <person name="Schwan T.G."/>
            <person name="Raffel S.J."/>
            <person name="Porcella S.F."/>
            <person name="Martens C.A."/>
            <person name="Bruno D.P."/>
            <person name="Rickefs S.M."/>
            <person name="Barbian K.B."/>
        </authorList>
    </citation>
    <scope>NUCLEOTIDE SEQUENCE [LARGE SCALE GENOMIC DNA]</scope>
    <source>
        <strain evidence="16 17">BA2</strain>
    </source>
</reference>
<dbReference type="Gene3D" id="2.40.30.10">
    <property type="entry name" value="Translation factors"/>
    <property type="match status" value="1"/>
</dbReference>
<evidence type="ECO:0000256" key="2">
    <source>
        <dbReference type="ARBA" id="ARBA00004496"/>
    </source>
</evidence>
<dbReference type="InterPro" id="IPR027417">
    <property type="entry name" value="P-loop_NTPase"/>
</dbReference>
<dbReference type="SUPFAM" id="SSF54980">
    <property type="entry name" value="EF-G C-terminal domain-like"/>
    <property type="match status" value="2"/>
</dbReference>
<dbReference type="FunFam" id="3.30.230.10:FF:000003">
    <property type="entry name" value="Elongation factor G"/>
    <property type="match status" value="1"/>
</dbReference>
<dbReference type="FunFam" id="3.30.70.240:FF:000001">
    <property type="entry name" value="Elongation factor G"/>
    <property type="match status" value="1"/>
</dbReference>
<dbReference type="PRINTS" id="PR00315">
    <property type="entry name" value="ELONGATNFCT"/>
</dbReference>
<feature type="transmembrane region" description="Helical" evidence="14">
    <location>
        <begin position="900"/>
        <end position="919"/>
    </location>
</feature>
<dbReference type="CDD" id="cd10432">
    <property type="entry name" value="BI-1-like_bacterial"/>
    <property type="match status" value="1"/>
</dbReference>
<feature type="transmembrane region" description="Helical" evidence="14">
    <location>
        <begin position="836"/>
        <end position="855"/>
    </location>
</feature>
<dbReference type="InterPro" id="IPR006214">
    <property type="entry name" value="Bax_inhibitor_1-related"/>
</dbReference>
<evidence type="ECO:0000259" key="15">
    <source>
        <dbReference type="PROSITE" id="PS51722"/>
    </source>
</evidence>
<dbReference type="InterPro" id="IPR041095">
    <property type="entry name" value="EFG_II"/>
</dbReference>
<comment type="function">
    <text evidence="11 12">Catalyzes the GTP-dependent ribosomal translocation step during translation elongation. During this step, the ribosome changes from the pre-translocational (PRE) to the post-translocational (POST) state as the newly formed A-site-bound peptidyl-tRNA and P-site-bound deacylated tRNA move to the P and E sites, respectively. Catalyzes the coordinated movement of the two tRNA molecules, the mRNA and conformational changes in the ribosome.</text>
</comment>
<dbReference type="FunFam" id="3.30.70.870:FF:000001">
    <property type="entry name" value="Elongation factor G"/>
    <property type="match status" value="1"/>
</dbReference>
<dbReference type="InterPro" id="IPR009000">
    <property type="entry name" value="Transl_B-barrel_sf"/>
</dbReference>
<dbReference type="SUPFAM" id="SSF54211">
    <property type="entry name" value="Ribosomal protein S5 domain 2-like"/>
    <property type="match status" value="1"/>
</dbReference>
<evidence type="ECO:0000256" key="3">
    <source>
        <dbReference type="ARBA" id="ARBA00005870"/>
    </source>
</evidence>
<dbReference type="PANTHER" id="PTHR43636:SF2">
    <property type="entry name" value="ELONGATION FACTOR G, MITOCHONDRIAL"/>
    <property type="match status" value="1"/>
</dbReference>
<comment type="subcellular location">
    <subcellularLocation>
        <location evidence="2 12">Cytoplasm</location>
    </subcellularLocation>
    <subcellularLocation>
        <location evidence="1">Membrane</location>
        <topology evidence="1">Multi-pass membrane protein</topology>
    </subcellularLocation>
</comment>
<evidence type="ECO:0000256" key="1">
    <source>
        <dbReference type="ARBA" id="ARBA00004141"/>
    </source>
</evidence>
<dbReference type="RefSeq" id="WP_025419710.1">
    <property type="nucleotide sequence ID" value="NZ_CP005829.1"/>
</dbReference>
<dbReference type="InterPro" id="IPR031157">
    <property type="entry name" value="G_TR_CS"/>
</dbReference>
<evidence type="ECO:0000256" key="5">
    <source>
        <dbReference type="ARBA" id="ARBA00022741"/>
    </source>
</evidence>
<evidence type="ECO:0000256" key="7">
    <source>
        <dbReference type="ARBA" id="ARBA00022917"/>
    </source>
</evidence>
<dbReference type="Pfam" id="PF00679">
    <property type="entry name" value="EFG_C"/>
    <property type="match status" value="1"/>
</dbReference>
<evidence type="ECO:0000256" key="10">
    <source>
        <dbReference type="ARBA" id="ARBA00023136"/>
    </source>
</evidence>
<dbReference type="SMART" id="SM00838">
    <property type="entry name" value="EFG_C"/>
    <property type="match status" value="1"/>
</dbReference>
<keyword evidence="9 12" id="KW-0342">GTP-binding</keyword>
<feature type="transmembrane region" description="Helical" evidence="14">
    <location>
        <begin position="805"/>
        <end position="824"/>
    </location>
</feature>
<feature type="transmembrane region" description="Helical" evidence="14">
    <location>
        <begin position="713"/>
        <end position="733"/>
    </location>
</feature>
<evidence type="ECO:0000256" key="13">
    <source>
        <dbReference type="NCBIfam" id="TIGR00484"/>
    </source>
</evidence>
<evidence type="ECO:0000256" key="4">
    <source>
        <dbReference type="ARBA" id="ARBA00022692"/>
    </source>
</evidence>
<dbReference type="eggNOG" id="COG0480">
    <property type="taxonomic scope" value="Bacteria"/>
</dbReference>
<evidence type="ECO:0000313" key="16">
    <source>
        <dbReference type="EMBL" id="AHH08515.1"/>
    </source>
</evidence>
<dbReference type="HOGENOM" id="CLU_002794_4_0_12"/>
<feature type="transmembrane region" description="Helical" evidence="14">
    <location>
        <begin position="745"/>
        <end position="766"/>
    </location>
</feature>
<dbReference type="CDD" id="cd01886">
    <property type="entry name" value="EF-G"/>
    <property type="match status" value="1"/>
</dbReference>
<sequence length="927" mass="103720">MDYKKLRNIGISAHIDSGKTTLTERILFYCNKIHAIHEVKGKDGVGATMDSMELERERGITIASAATHVEWKNHPINIIDTPGHVDFTIEVERSLRVLDGAILVLDSVAGVQSQSITVDRQLKRYNVPRLAFINKCDKTGANPNNVKDQLKDKLDLNAVLMQIPIGLEDKHMGVVDLVLMKAYYFEGKDGTEIIEKEIPDELLNETEEKRKIMLDALSDFNDELMELHMEGQDIAIETIYDAIRTGTLALKLCPVFMGSAYKNKGVQLLLDAVNRFLPAPHDIKNVALDLNKNEKEIELKTDDTLPTVALAFKLEDGQYGQLTYVRIYQGILKKGQELINSRTSKKFKVGRLIRMHANNTEDIEFGNSGDIVALFGIECASGDTFCDPSINYSMTSMYIPEPVISLSIKPKDKKSADNMAKALGRFTKEDPTFKTYIDPESKETIIQGMGELHLEVYIERMKREFKAEVETGMSQVAYRETITDKAEFNYTHKKQSGGAGQFGRVAGFMEPLDTERQTYEFVNLIKGGVIPTEYIPSCDKGFQKAMEKGTLIGFPIVGIKITINDGQYHVVDSSDIAFQLAAIGAFREAYNKAKPTILEPIMRVTLEGPTEFQGNMFGLLNQRRGIIVGSVEEGNFSKVEAEVPLSEMFGFSTILRSSTQGKAEFSMEFLRYGKVPSTIFNELCKKFNEQKNKEGIMFELTQDKQEIKIKNKFLAQVFGLMAIGLLISAIFAYTTSENATMRAIIFTNPMSYIAILIVQFGLVYAISGAIERISSSTATALFLGYSALTGVTLSSVFMIYTQGSIVYTFGITSLTFLAMSFYGYTTSTDLTKMGSYFIMGLWGIIIASIFNIFFRSSGLDFLISILGVILFTGLTAYDVQNISKMNRMLEDGTEIKSRMAIVASLKLYLDFINLFLYLLRFLGQRKD</sequence>
<keyword evidence="4 14" id="KW-0812">Transmembrane</keyword>
<dbReference type="SMART" id="SM00889">
    <property type="entry name" value="EFG_IV"/>
    <property type="match status" value="1"/>
</dbReference>
<dbReference type="GO" id="GO:0005525">
    <property type="term" value="F:GTP binding"/>
    <property type="evidence" value="ECO:0007669"/>
    <property type="project" value="UniProtKB-UniRule"/>
</dbReference>
<dbReference type="CDD" id="cd04091">
    <property type="entry name" value="mtEFG1_II_like"/>
    <property type="match status" value="1"/>
</dbReference>
<organism evidence="16 17">
    <name type="scientific">Borrelia anserina BA2</name>
    <dbReference type="NCBI Taxonomy" id="1313293"/>
    <lineage>
        <taxon>Bacteria</taxon>
        <taxon>Pseudomonadati</taxon>
        <taxon>Spirochaetota</taxon>
        <taxon>Spirochaetia</taxon>
        <taxon>Spirochaetales</taxon>
        <taxon>Borreliaceae</taxon>
        <taxon>Borrelia</taxon>
    </lineage>
</organism>
<dbReference type="FunFam" id="2.40.30.10:FF:000022">
    <property type="entry name" value="Elongation factor G, mitochondrial"/>
    <property type="match status" value="1"/>
</dbReference>
<dbReference type="InterPro" id="IPR005517">
    <property type="entry name" value="Transl_elong_EFG/EF2_IV"/>
</dbReference>
<dbReference type="OrthoDB" id="9804431at2"/>
<accession>W5SNQ8</accession>
<dbReference type="Gene3D" id="3.30.70.240">
    <property type="match status" value="1"/>
</dbReference>
<dbReference type="PROSITE" id="PS00301">
    <property type="entry name" value="G_TR_1"/>
    <property type="match status" value="1"/>
</dbReference>
<feature type="binding site" evidence="12">
    <location>
        <begin position="80"/>
        <end position="84"/>
    </location>
    <ligand>
        <name>GTP</name>
        <dbReference type="ChEBI" id="CHEBI:37565"/>
    </ligand>
</feature>
<feature type="transmembrane region" description="Helical" evidence="14">
    <location>
        <begin position="861"/>
        <end position="879"/>
    </location>
</feature>
<dbReference type="NCBIfam" id="TIGR00231">
    <property type="entry name" value="small_GTP"/>
    <property type="match status" value="1"/>
</dbReference>
<proteinExistence type="inferred from homology"/>
<dbReference type="NCBIfam" id="TIGR00484">
    <property type="entry name" value="EF-G"/>
    <property type="match status" value="1"/>
</dbReference>
<evidence type="ECO:0000256" key="14">
    <source>
        <dbReference type="SAM" id="Phobius"/>
    </source>
</evidence>
<dbReference type="InterPro" id="IPR004540">
    <property type="entry name" value="Transl_elong_EFG/EF2"/>
</dbReference>
<dbReference type="CDD" id="cd01434">
    <property type="entry name" value="EFG_mtEFG1_IV"/>
    <property type="match status" value="1"/>
</dbReference>
<dbReference type="Proteomes" id="UP000019262">
    <property type="component" value="Chromosome"/>
</dbReference>
<keyword evidence="12" id="KW-0963">Cytoplasm</keyword>
<dbReference type="NCBIfam" id="NF009381">
    <property type="entry name" value="PRK12740.1-5"/>
    <property type="match status" value="1"/>
</dbReference>
<dbReference type="InterPro" id="IPR004161">
    <property type="entry name" value="EFTu-like_2"/>
</dbReference>
<dbReference type="Pfam" id="PF03144">
    <property type="entry name" value="GTP_EFTU_D2"/>
    <property type="match status" value="1"/>
</dbReference>
<dbReference type="InterPro" id="IPR009022">
    <property type="entry name" value="EFG_III"/>
</dbReference>